<protein>
    <submittedName>
        <fullName evidence="1">Uncharacterized protein</fullName>
    </submittedName>
</protein>
<evidence type="ECO:0000313" key="2">
    <source>
        <dbReference type="Proteomes" id="UP000502005"/>
    </source>
</evidence>
<evidence type="ECO:0000313" key="1">
    <source>
        <dbReference type="EMBL" id="QGY29803.1"/>
    </source>
</evidence>
<name>A0A6B9G3E2_PANCY</name>
<proteinExistence type="predicted"/>
<dbReference type="EMBL" id="CP024768">
    <property type="protein sequence ID" value="QGY29803.1"/>
    <property type="molecule type" value="Genomic_DNA"/>
</dbReference>
<accession>A0A6B9G3E2</accession>
<gene>
    <name evidence="1" type="ORF">CUN67_13045</name>
</gene>
<sequence length="103" mass="11182">MAENAALRKFIIESCYTYDGDGSDICDSYVSAEESPLFPSSTDTESILNSLRAEGVEMVADAIGQKCSELKVGSKEWKSLKSIVFTLISFSSQLRAGDADKVE</sequence>
<dbReference type="Proteomes" id="UP000502005">
    <property type="component" value="Chromosome"/>
</dbReference>
<reference evidence="1 2" key="1">
    <citation type="submission" date="2017-11" db="EMBL/GenBank/DDBJ databases">
        <title>Genome sequence of Pantoea cypripedii NE1.</title>
        <authorList>
            <person name="Nascimento F.X."/>
        </authorList>
    </citation>
    <scope>NUCLEOTIDE SEQUENCE [LARGE SCALE GENOMIC DNA]</scope>
    <source>
        <strain evidence="1 2">NE1</strain>
    </source>
</reference>
<organism evidence="1 2">
    <name type="scientific">Pantoea cypripedii</name>
    <name type="common">Pectobacterium cypripedii</name>
    <name type="synonym">Erwinia cypripedii</name>
    <dbReference type="NCBI Taxonomy" id="55209"/>
    <lineage>
        <taxon>Bacteria</taxon>
        <taxon>Pseudomonadati</taxon>
        <taxon>Pseudomonadota</taxon>
        <taxon>Gammaproteobacteria</taxon>
        <taxon>Enterobacterales</taxon>
        <taxon>Erwiniaceae</taxon>
        <taxon>Pantoea</taxon>
    </lineage>
</organism>
<dbReference type="AlphaFoldDB" id="A0A6B9G3E2"/>